<dbReference type="AlphaFoldDB" id="A0A0B7AE27"/>
<evidence type="ECO:0008006" key="2">
    <source>
        <dbReference type="Google" id="ProtNLM"/>
    </source>
</evidence>
<gene>
    <name evidence="1" type="primary">ORF114502</name>
</gene>
<dbReference type="SUPFAM" id="SSF53098">
    <property type="entry name" value="Ribonuclease H-like"/>
    <property type="match status" value="1"/>
</dbReference>
<proteinExistence type="predicted"/>
<dbReference type="Gene3D" id="3.30.420.10">
    <property type="entry name" value="Ribonuclease H-like superfamily/Ribonuclease H"/>
    <property type="match status" value="1"/>
</dbReference>
<reference evidence="1" key="1">
    <citation type="submission" date="2014-12" db="EMBL/GenBank/DDBJ databases">
        <title>Insight into the proteome of Arion vulgaris.</title>
        <authorList>
            <person name="Aradska J."/>
            <person name="Bulat T."/>
            <person name="Smidak R."/>
            <person name="Sarate P."/>
            <person name="Gangsoo J."/>
            <person name="Sialana F."/>
            <person name="Bilban M."/>
            <person name="Lubec G."/>
        </authorList>
    </citation>
    <scope>NUCLEOTIDE SEQUENCE</scope>
    <source>
        <tissue evidence="1">Skin</tissue>
    </source>
</reference>
<feature type="non-terminal residue" evidence="1">
    <location>
        <position position="93"/>
    </location>
</feature>
<dbReference type="EMBL" id="HACG01032394">
    <property type="protein sequence ID" value="CEK79259.1"/>
    <property type="molecule type" value="Transcribed_RNA"/>
</dbReference>
<evidence type="ECO:0000313" key="1">
    <source>
        <dbReference type="EMBL" id="CEK79259.1"/>
    </source>
</evidence>
<dbReference type="InterPro" id="IPR036397">
    <property type="entry name" value="RNaseH_sf"/>
</dbReference>
<dbReference type="GO" id="GO:0003676">
    <property type="term" value="F:nucleic acid binding"/>
    <property type="evidence" value="ECO:0007669"/>
    <property type="project" value="InterPro"/>
</dbReference>
<dbReference type="InterPro" id="IPR012337">
    <property type="entry name" value="RNaseH-like_sf"/>
</dbReference>
<name>A0A0B7AE27_9EUPU</name>
<sequence>MSLSDTEPDLSERVQHNDTERQLIGSVVPAFKTTSSNTMEFVAASRALLWLTKQQVTHAMIISDSMDMLQEIEAGILQAEWLENFRWSHLKTL</sequence>
<accession>A0A0B7AE27</accession>
<protein>
    <recommendedName>
        <fullName evidence="2">RNase H type-1 domain-containing protein</fullName>
    </recommendedName>
</protein>
<organism evidence="1">
    <name type="scientific">Arion vulgaris</name>
    <dbReference type="NCBI Taxonomy" id="1028688"/>
    <lineage>
        <taxon>Eukaryota</taxon>
        <taxon>Metazoa</taxon>
        <taxon>Spiralia</taxon>
        <taxon>Lophotrochozoa</taxon>
        <taxon>Mollusca</taxon>
        <taxon>Gastropoda</taxon>
        <taxon>Heterobranchia</taxon>
        <taxon>Euthyneura</taxon>
        <taxon>Panpulmonata</taxon>
        <taxon>Eupulmonata</taxon>
        <taxon>Stylommatophora</taxon>
        <taxon>Helicina</taxon>
        <taxon>Arionoidea</taxon>
        <taxon>Arionidae</taxon>
        <taxon>Arion</taxon>
    </lineage>
</organism>